<keyword evidence="2" id="KW-0158">Chromosome</keyword>
<dbReference type="AlphaFoldDB" id="A0A7N8WJU5"/>
<proteinExistence type="predicted"/>
<organism evidence="9 10">
    <name type="scientific">Mastacembelus armatus</name>
    <name type="common">zig-zag eel</name>
    <dbReference type="NCBI Taxonomy" id="205130"/>
    <lineage>
        <taxon>Eukaryota</taxon>
        <taxon>Metazoa</taxon>
        <taxon>Chordata</taxon>
        <taxon>Craniata</taxon>
        <taxon>Vertebrata</taxon>
        <taxon>Euteleostomi</taxon>
        <taxon>Actinopterygii</taxon>
        <taxon>Neopterygii</taxon>
        <taxon>Teleostei</taxon>
        <taxon>Neoteleostei</taxon>
        <taxon>Acanthomorphata</taxon>
        <taxon>Anabantaria</taxon>
        <taxon>Synbranchiformes</taxon>
        <taxon>Mastacembelidae</taxon>
        <taxon>Mastacembelus</taxon>
    </lineage>
</organism>
<reference evidence="9" key="1">
    <citation type="submission" date="2025-08" db="UniProtKB">
        <authorList>
            <consortium name="Ensembl"/>
        </authorList>
    </citation>
    <scope>IDENTIFICATION</scope>
</reference>
<evidence type="ECO:0000313" key="9">
    <source>
        <dbReference type="Ensembl" id="ENSMAMP00000036925.1"/>
    </source>
</evidence>
<dbReference type="Proteomes" id="UP000261640">
    <property type="component" value="Unplaced"/>
</dbReference>
<dbReference type="GO" id="GO:0005634">
    <property type="term" value="C:nucleus"/>
    <property type="evidence" value="ECO:0007669"/>
    <property type="project" value="InterPro"/>
</dbReference>
<evidence type="ECO:0000256" key="4">
    <source>
        <dbReference type="ARBA" id="ARBA00022691"/>
    </source>
</evidence>
<dbReference type="GO" id="GO:0000785">
    <property type="term" value="C:chromatin"/>
    <property type="evidence" value="ECO:0007669"/>
    <property type="project" value="TreeGrafter"/>
</dbReference>
<keyword evidence="4" id="KW-0949">S-adenosyl-L-methionine</keyword>
<evidence type="ECO:0000256" key="5">
    <source>
        <dbReference type="ARBA" id="ARBA00022853"/>
    </source>
</evidence>
<dbReference type="Gene3D" id="2.170.270.10">
    <property type="entry name" value="SET domain"/>
    <property type="match status" value="1"/>
</dbReference>
<dbReference type="SMART" id="SM00317">
    <property type="entry name" value="SET"/>
    <property type="match status" value="1"/>
</dbReference>
<evidence type="ECO:0000313" key="10">
    <source>
        <dbReference type="Proteomes" id="UP000261640"/>
    </source>
</evidence>
<dbReference type="CDD" id="cd20905">
    <property type="entry name" value="EHMT_ZBD"/>
    <property type="match status" value="1"/>
</dbReference>
<protein>
    <submittedName>
        <fullName evidence="9">Euchromatic histone-lysine N-methyltransferase 1a</fullName>
    </submittedName>
</protein>
<dbReference type="FunFam" id="2.170.270.10:FF:000005">
    <property type="entry name" value="Euchromatic histone-lysine N-methyltransferase 2"/>
    <property type="match status" value="1"/>
</dbReference>
<dbReference type="GO" id="GO:0046974">
    <property type="term" value="F:histone H3K9 methyltransferase activity"/>
    <property type="evidence" value="ECO:0007669"/>
    <property type="project" value="TreeGrafter"/>
</dbReference>
<accession>A0A7N8WJU5</accession>
<dbReference type="SUPFAM" id="SSF48403">
    <property type="entry name" value="Ankyrin repeat"/>
    <property type="match status" value="1"/>
</dbReference>
<dbReference type="PRINTS" id="PR01415">
    <property type="entry name" value="ANKYRIN"/>
</dbReference>
<dbReference type="PANTHER" id="PTHR46307">
    <property type="entry name" value="G9A, ISOFORM B"/>
    <property type="match status" value="1"/>
</dbReference>
<dbReference type="InterPro" id="IPR046341">
    <property type="entry name" value="SET_dom_sf"/>
</dbReference>
<evidence type="ECO:0000256" key="1">
    <source>
        <dbReference type="ARBA" id="ARBA00004286"/>
    </source>
</evidence>
<keyword evidence="10" id="KW-1185">Reference proteome</keyword>
<evidence type="ECO:0000259" key="8">
    <source>
        <dbReference type="PROSITE" id="PS50867"/>
    </source>
</evidence>
<dbReference type="Pfam" id="PF00856">
    <property type="entry name" value="SET"/>
    <property type="match status" value="1"/>
</dbReference>
<dbReference type="PROSITE" id="PS50867">
    <property type="entry name" value="PRE_SET"/>
    <property type="match status" value="1"/>
</dbReference>
<dbReference type="PROSITE" id="PS50297">
    <property type="entry name" value="ANK_REP_REGION"/>
    <property type="match status" value="4"/>
</dbReference>
<dbReference type="GO" id="GO:0008270">
    <property type="term" value="F:zinc ion binding"/>
    <property type="evidence" value="ECO:0007669"/>
    <property type="project" value="InterPro"/>
</dbReference>
<dbReference type="InterPro" id="IPR036770">
    <property type="entry name" value="Ankyrin_rpt-contain_sf"/>
</dbReference>
<dbReference type="Pfam" id="PF05033">
    <property type="entry name" value="Pre-SET"/>
    <property type="match status" value="1"/>
</dbReference>
<dbReference type="SMART" id="SM00468">
    <property type="entry name" value="PreSET"/>
    <property type="match status" value="1"/>
</dbReference>
<evidence type="ECO:0000256" key="3">
    <source>
        <dbReference type="ARBA" id="ARBA00022603"/>
    </source>
</evidence>
<keyword evidence="5" id="KW-0156">Chromatin regulator</keyword>
<dbReference type="GO" id="GO:0002039">
    <property type="term" value="F:p53 binding"/>
    <property type="evidence" value="ECO:0007669"/>
    <property type="project" value="InterPro"/>
</dbReference>
<evidence type="ECO:0000259" key="7">
    <source>
        <dbReference type="PROSITE" id="PS50280"/>
    </source>
</evidence>
<feature type="repeat" description="ANK" evidence="6">
    <location>
        <begin position="432"/>
        <end position="457"/>
    </location>
</feature>
<dbReference type="InterPro" id="IPR007728">
    <property type="entry name" value="Pre-SET_dom"/>
</dbReference>
<dbReference type="InterPro" id="IPR047762">
    <property type="entry name" value="EHMT_CRR"/>
</dbReference>
<keyword evidence="3" id="KW-0489">Methyltransferase</keyword>
<dbReference type="Pfam" id="PF12796">
    <property type="entry name" value="Ank_2"/>
    <property type="match status" value="2"/>
</dbReference>
<reference evidence="9" key="2">
    <citation type="submission" date="2025-09" db="UniProtKB">
        <authorList>
            <consortium name="Ensembl"/>
        </authorList>
    </citation>
    <scope>IDENTIFICATION</scope>
</reference>
<dbReference type="Ensembl" id="ENSMAMT00000043428.1">
    <property type="protein sequence ID" value="ENSMAMP00000036925.1"/>
    <property type="gene ID" value="ENSMAMG00000018630.2"/>
</dbReference>
<dbReference type="SUPFAM" id="SSF82199">
    <property type="entry name" value="SET domain"/>
    <property type="match status" value="1"/>
</dbReference>
<sequence length="849" mass="95883">MHTGVIPFFFFFLNQKEDPGASVEKNQAATEAIPVIPPETPKAGEQTAVRNELKMEVAAVEGSHVEYTELALDCLDLKAQEELLSPPLLVNAELTETDLAEELPLCCCRMETPHIGGSLSTLDQTCMAVESMDGVLSRCQRRVMKQEMMRPSNTVHLLVLCEDHRAGMVKHQCCPGCGLFCRAGTFMECRPYGSISHRFHRDCASILKDRRFCPHCGEDTSRAKEVAVPKANLSPAVSSSNPELLVPYQPHLLFHRCSKLRRPASHRGAEMRAQAGNIGLMLLAAYHRLFTFLKSVNSKIFYGSYKLLLILSNKIILIAFSLQVNRRELKYPTRQLYISAKQGELQKVVHLLVDGKDPNFLMEGQNKRTPLHAAAAEGHQEICHMLVQAGANLDMFDEEQRTPLMAACENNHLDTVKYLIRAGAAINHKDIMGFTCLHLAAKLGHYEIVHHLLSKASKYINCQDDGGWTPITWAIEYKHKELVHLLLAKGADVNIRDKEENVCLHWAALSGCDDIAHLETLLFLSRGADVYQRNREEETPLDCCAHGSKVWTALNANKKLTDARRGRDCHGERVLSRDISRGYEAVPITCVNGVDSEPCPKNFKYIRDNCVTSPLNIDNDITHLQHCSCTDDCSSSICMCGQLSLRCWYDSEGRLPLDFCQHEPPVLFECNHACSCWRTCRNRVVQNGLRARLQLFRTQKMGWGVRAMQDIPQGTFICEYVGEIITDAEADKRENDFFLFTLDNKVGDVHCIDARLFGNIGRFINHLCEPNLLAVKVFTIHQDLRFPRIAFFSSRPIKAGEQIGFDYGDHYWRVKSKYFSCQCGSLKCRYSDACNFSICQEPEVMYKNQ</sequence>
<dbReference type="PANTHER" id="PTHR46307:SF2">
    <property type="entry name" value="HISTONE-LYSINE N-METHYLTRANSFERASE EHMT1"/>
    <property type="match status" value="1"/>
</dbReference>
<dbReference type="PROSITE" id="PS50088">
    <property type="entry name" value="ANK_REPEAT"/>
    <property type="match status" value="4"/>
</dbReference>
<dbReference type="Gene3D" id="1.25.40.20">
    <property type="entry name" value="Ankyrin repeat-containing domain"/>
    <property type="match status" value="2"/>
</dbReference>
<dbReference type="InterPro" id="IPR043550">
    <property type="entry name" value="EHMT1/EHMT2"/>
</dbReference>
<evidence type="ECO:0000256" key="2">
    <source>
        <dbReference type="ARBA" id="ARBA00022454"/>
    </source>
</evidence>
<name>A0A7N8WJU5_9TELE</name>
<dbReference type="Pfam" id="PF21533">
    <property type="entry name" value="EHMT1-2_CRR"/>
    <property type="match status" value="1"/>
</dbReference>
<dbReference type="GO" id="GO:0032259">
    <property type="term" value="P:methylation"/>
    <property type="evidence" value="ECO:0007669"/>
    <property type="project" value="UniProtKB-KW"/>
</dbReference>
<dbReference type="GeneTree" id="ENSGT00940000156002"/>
<feature type="repeat" description="ANK" evidence="6">
    <location>
        <begin position="466"/>
        <end position="498"/>
    </location>
</feature>
<feature type="domain" description="Pre-SET" evidence="8">
    <location>
        <begin position="625"/>
        <end position="688"/>
    </location>
</feature>
<comment type="subcellular location">
    <subcellularLocation>
        <location evidence="1">Chromosome</location>
    </subcellularLocation>
</comment>
<feature type="repeat" description="ANK" evidence="6">
    <location>
        <begin position="399"/>
        <end position="431"/>
    </location>
</feature>
<feature type="repeat" description="ANK" evidence="6">
    <location>
        <begin position="366"/>
        <end position="398"/>
    </location>
</feature>
<dbReference type="CDD" id="cd10543">
    <property type="entry name" value="SET_EHMT"/>
    <property type="match status" value="1"/>
</dbReference>
<keyword evidence="3" id="KW-0808">Transferase</keyword>
<feature type="domain" description="SET" evidence="7">
    <location>
        <begin position="691"/>
        <end position="808"/>
    </location>
</feature>
<dbReference type="GO" id="GO:0000122">
    <property type="term" value="P:negative regulation of transcription by RNA polymerase II"/>
    <property type="evidence" value="ECO:0007669"/>
    <property type="project" value="TreeGrafter"/>
</dbReference>
<keyword evidence="6" id="KW-0040">ANK repeat</keyword>
<dbReference type="InterPro" id="IPR002110">
    <property type="entry name" value="Ankyrin_rpt"/>
</dbReference>
<dbReference type="InterPro" id="IPR001214">
    <property type="entry name" value="SET_dom"/>
</dbReference>
<evidence type="ECO:0000256" key="6">
    <source>
        <dbReference type="PROSITE-ProRule" id="PRU00023"/>
    </source>
</evidence>
<dbReference type="SMART" id="SM00248">
    <property type="entry name" value="ANK"/>
    <property type="match status" value="5"/>
</dbReference>
<dbReference type="PROSITE" id="PS50280">
    <property type="entry name" value="SET"/>
    <property type="match status" value="1"/>
</dbReference>